<dbReference type="GO" id="GO:0046872">
    <property type="term" value="F:metal ion binding"/>
    <property type="evidence" value="ECO:0007669"/>
    <property type="project" value="UniProtKB-KW"/>
</dbReference>
<reference evidence="6" key="1">
    <citation type="journal article" date="2014" name="Front. Microbiol.">
        <title>High frequency of phylogenetically diverse reductive dehalogenase-homologous genes in deep subseafloor sedimentary metagenomes.</title>
        <authorList>
            <person name="Kawai M."/>
            <person name="Futagami T."/>
            <person name="Toyoda A."/>
            <person name="Takaki Y."/>
            <person name="Nishi S."/>
            <person name="Hori S."/>
            <person name="Arai W."/>
            <person name="Tsubouchi T."/>
            <person name="Morono Y."/>
            <person name="Uchiyama I."/>
            <person name="Ito T."/>
            <person name="Fujiyama A."/>
            <person name="Inagaki F."/>
            <person name="Takami H."/>
        </authorList>
    </citation>
    <scope>NUCLEOTIDE SEQUENCE</scope>
    <source>
        <strain evidence="6">Expedition CK06-06</strain>
    </source>
</reference>
<dbReference type="AlphaFoldDB" id="X1A404"/>
<evidence type="ECO:0000256" key="3">
    <source>
        <dbReference type="ARBA" id="ARBA00023004"/>
    </source>
</evidence>
<evidence type="ECO:0000259" key="5">
    <source>
        <dbReference type="Pfam" id="PF04055"/>
    </source>
</evidence>
<dbReference type="GO" id="GO:0051536">
    <property type="term" value="F:iron-sulfur cluster binding"/>
    <property type="evidence" value="ECO:0007669"/>
    <property type="project" value="UniProtKB-KW"/>
</dbReference>
<dbReference type="SFLD" id="SFLDG01099">
    <property type="entry name" value="Uncharacterised_Radical_SAM_Su"/>
    <property type="match status" value="1"/>
</dbReference>
<dbReference type="Gene3D" id="3.20.20.70">
    <property type="entry name" value="Aldolase class I"/>
    <property type="match status" value="1"/>
</dbReference>
<feature type="non-terminal residue" evidence="6">
    <location>
        <position position="1"/>
    </location>
</feature>
<keyword evidence="3" id="KW-0408">Iron</keyword>
<evidence type="ECO:0000256" key="1">
    <source>
        <dbReference type="ARBA" id="ARBA00022691"/>
    </source>
</evidence>
<evidence type="ECO:0000313" key="6">
    <source>
        <dbReference type="EMBL" id="GAG67468.1"/>
    </source>
</evidence>
<dbReference type="InterPro" id="IPR013785">
    <property type="entry name" value="Aldolase_TIM"/>
</dbReference>
<proteinExistence type="predicted"/>
<dbReference type="SFLD" id="SFLDS00029">
    <property type="entry name" value="Radical_SAM"/>
    <property type="match status" value="1"/>
</dbReference>
<dbReference type="InterPro" id="IPR040085">
    <property type="entry name" value="MJ0674-like"/>
</dbReference>
<sequence>LNIKEEEFDRRIEKAYKLLSPCEVCPRKCRVKRLEGERGFCRSGEEVIVSSYNAHFGEEPPLVGNFGSGTIFFTNCNLKCVYCQNYPISQLRNDNKVSLSELAKIMLALQKRKCHNINLVTPTHFVPQILKSLKLAIKMDLRVPIVYNTSGYDSVNTLKLLDGIVDIYLPDARYADNEIARKYSSAPDYFEIMKKALKEMHRQVGDLSLNRMGVAHSGLIVRHLVLPEGLSGTKKIMHFIAREISPHTYISLMAQYFPAYQAGQFPPLSRRINREEYREALQAFEEEGLGDGWFQKDI</sequence>
<accession>X1A404</accession>
<dbReference type="CDD" id="cd01335">
    <property type="entry name" value="Radical_SAM"/>
    <property type="match status" value="1"/>
</dbReference>
<organism evidence="6">
    <name type="scientific">marine sediment metagenome</name>
    <dbReference type="NCBI Taxonomy" id="412755"/>
    <lineage>
        <taxon>unclassified sequences</taxon>
        <taxon>metagenomes</taxon>
        <taxon>ecological metagenomes</taxon>
    </lineage>
</organism>
<dbReference type="PIRSF" id="PIRSF004869">
    <property type="entry name" value="PflX_prd"/>
    <property type="match status" value="1"/>
</dbReference>
<feature type="domain" description="Radical SAM core" evidence="5">
    <location>
        <begin position="71"/>
        <end position="205"/>
    </location>
</feature>
<dbReference type="PANTHER" id="PTHR43075:SF1">
    <property type="entry name" value="FORMATE LYASE ACTIVATING ENZYME, PUTATIVE (AFU_ORTHOLOGUE AFUA_2G15630)-RELATED"/>
    <property type="match status" value="1"/>
</dbReference>
<keyword evidence="2" id="KW-0479">Metal-binding</keyword>
<evidence type="ECO:0000256" key="4">
    <source>
        <dbReference type="ARBA" id="ARBA00023014"/>
    </source>
</evidence>
<dbReference type="SUPFAM" id="SSF102114">
    <property type="entry name" value="Radical SAM enzymes"/>
    <property type="match status" value="1"/>
</dbReference>
<dbReference type="InterPro" id="IPR058240">
    <property type="entry name" value="rSAM_sf"/>
</dbReference>
<gene>
    <name evidence="6" type="ORF">S01H4_01182</name>
</gene>
<dbReference type="Pfam" id="PF04055">
    <property type="entry name" value="Radical_SAM"/>
    <property type="match status" value="1"/>
</dbReference>
<keyword evidence="1" id="KW-0949">S-adenosyl-L-methionine</keyword>
<dbReference type="GO" id="GO:0003824">
    <property type="term" value="F:catalytic activity"/>
    <property type="evidence" value="ECO:0007669"/>
    <property type="project" value="InterPro"/>
</dbReference>
<protein>
    <recommendedName>
        <fullName evidence="5">Radical SAM core domain-containing protein</fullName>
    </recommendedName>
</protein>
<name>X1A404_9ZZZZ</name>
<dbReference type="PANTHER" id="PTHR43075">
    <property type="entry name" value="FORMATE LYASE ACTIVATING ENZYME, PUTATIVE (AFU_ORTHOLOGUE AFUA_2G15630)-RELATED"/>
    <property type="match status" value="1"/>
</dbReference>
<dbReference type="InterPro" id="IPR016431">
    <property type="entry name" value="Pyrv-formate_lyase-activ_prd"/>
</dbReference>
<keyword evidence="4" id="KW-0411">Iron-sulfur</keyword>
<comment type="caution">
    <text evidence="6">The sequence shown here is derived from an EMBL/GenBank/DDBJ whole genome shotgun (WGS) entry which is preliminary data.</text>
</comment>
<evidence type="ECO:0000256" key="2">
    <source>
        <dbReference type="ARBA" id="ARBA00022723"/>
    </source>
</evidence>
<dbReference type="EMBL" id="BART01000203">
    <property type="protein sequence ID" value="GAG67468.1"/>
    <property type="molecule type" value="Genomic_DNA"/>
</dbReference>
<dbReference type="InterPro" id="IPR007197">
    <property type="entry name" value="rSAM"/>
</dbReference>